<comment type="caution">
    <text evidence="1">The sequence shown here is derived from an EMBL/GenBank/DDBJ whole genome shotgun (WGS) entry which is preliminary data.</text>
</comment>
<reference evidence="1" key="1">
    <citation type="journal article" date="2019" name="Sci. Rep.">
        <title>Draft genome of Tanacetum cinerariifolium, the natural source of mosquito coil.</title>
        <authorList>
            <person name="Yamashiro T."/>
            <person name="Shiraishi A."/>
            <person name="Satake H."/>
            <person name="Nakayama K."/>
        </authorList>
    </citation>
    <scope>NUCLEOTIDE SEQUENCE</scope>
</reference>
<gene>
    <name evidence="1" type="ORF">Tci_923662</name>
</gene>
<evidence type="ECO:0000313" key="1">
    <source>
        <dbReference type="EMBL" id="GFD51693.1"/>
    </source>
</evidence>
<proteinExistence type="predicted"/>
<name>A0A699WY30_TANCI</name>
<dbReference type="EMBL" id="BKCJ011773119">
    <property type="protein sequence ID" value="GFD51693.1"/>
    <property type="molecule type" value="Genomic_DNA"/>
</dbReference>
<dbReference type="InterPro" id="IPR029063">
    <property type="entry name" value="SAM-dependent_MTases_sf"/>
</dbReference>
<feature type="non-terminal residue" evidence="1">
    <location>
        <position position="1"/>
    </location>
</feature>
<accession>A0A699WY30</accession>
<feature type="non-terminal residue" evidence="1">
    <location>
        <position position="93"/>
    </location>
</feature>
<dbReference type="SUPFAM" id="SSF53335">
    <property type="entry name" value="S-adenosyl-L-methionine-dependent methyltransferases"/>
    <property type="match status" value="1"/>
</dbReference>
<dbReference type="Gene3D" id="3.40.50.150">
    <property type="entry name" value="Vaccinia Virus protein VP39"/>
    <property type="match status" value="1"/>
</dbReference>
<protein>
    <submittedName>
        <fullName evidence="1">Uncharacterized protein</fullName>
    </submittedName>
</protein>
<organism evidence="1">
    <name type="scientific">Tanacetum cinerariifolium</name>
    <name type="common">Dalmatian daisy</name>
    <name type="synonym">Chrysanthemum cinerariifolium</name>
    <dbReference type="NCBI Taxonomy" id="118510"/>
    <lineage>
        <taxon>Eukaryota</taxon>
        <taxon>Viridiplantae</taxon>
        <taxon>Streptophyta</taxon>
        <taxon>Embryophyta</taxon>
        <taxon>Tracheophyta</taxon>
        <taxon>Spermatophyta</taxon>
        <taxon>Magnoliopsida</taxon>
        <taxon>eudicotyledons</taxon>
        <taxon>Gunneridae</taxon>
        <taxon>Pentapetalae</taxon>
        <taxon>asterids</taxon>
        <taxon>campanulids</taxon>
        <taxon>Asterales</taxon>
        <taxon>Asteraceae</taxon>
        <taxon>Asteroideae</taxon>
        <taxon>Anthemideae</taxon>
        <taxon>Anthemidinae</taxon>
        <taxon>Tanacetum</taxon>
    </lineage>
</organism>
<sequence length="93" mass="10549">VFGEENFVANVVWQKKYGPANDAKHFSETHEYVVAYAKHKESWRPKLVARDDQQLKAFKNPDNDSRGAWRASDLSARTYSASTDYPITGPTGE</sequence>
<dbReference type="AlphaFoldDB" id="A0A699WY30"/>